<accession>A0A2G8T7D8</accession>
<evidence type="ECO:0000313" key="2">
    <source>
        <dbReference type="Proteomes" id="UP000230390"/>
    </source>
</evidence>
<organism evidence="1 2">
    <name type="scientific">Massilia eurypsychrophila</name>
    <dbReference type="NCBI Taxonomy" id="1485217"/>
    <lineage>
        <taxon>Bacteria</taxon>
        <taxon>Pseudomonadati</taxon>
        <taxon>Pseudomonadota</taxon>
        <taxon>Betaproteobacteria</taxon>
        <taxon>Burkholderiales</taxon>
        <taxon>Oxalobacteraceae</taxon>
        <taxon>Telluria group</taxon>
        <taxon>Massilia</taxon>
    </lineage>
</organism>
<keyword evidence="2" id="KW-1185">Reference proteome</keyword>
<protein>
    <submittedName>
        <fullName evidence="1">Uncharacterized protein</fullName>
    </submittedName>
</protein>
<dbReference type="AlphaFoldDB" id="A0A2G8T7D8"/>
<gene>
    <name evidence="1" type="ORF">CR105_26905</name>
</gene>
<proteinExistence type="predicted"/>
<comment type="caution">
    <text evidence="1">The sequence shown here is derived from an EMBL/GenBank/DDBJ whole genome shotgun (WGS) entry which is preliminary data.</text>
</comment>
<reference evidence="1 2" key="1">
    <citation type="submission" date="2017-10" db="EMBL/GenBank/DDBJ databases">
        <title>Massilia psychrophilum sp. nov., a novel purple-pigmented bacterium isolated from Tianshan glacier, Xinjiang Municipality, China.</title>
        <authorList>
            <person name="Wang H."/>
        </authorList>
    </citation>
    <scope>NUCLEOTIDE SEQUENCE [LARGE SCALE GENOMIC DNA]</scope>
    <source>
        <strain evidence="1 2">JCM 30074</strain>
    </source>
</reference>
<name>A0A2G8T7D8_9BURK</name>
<evidence type="ECO:0000313" key="1">
    <source>
        <dbReference type="EMBL" id="PIL41951.1"/>
    </source>
</evidence>
<dbReference type="EMBL" id="PDOC01000054">
    <property type="protein sequence ID" value="PIL41951.1"/>
    <property type="molecule type" value="Genomic_DNA"/>
</dbReference>
<sequence length="136" mass="14964">MENQQISWAINCYSEDVKRGHDATRIADTIVATWEGIDSIMRLIIGKGGFNALFSQSIEVTGQSYPWLATLSQGGQSDVDLKALRVLLLNQDTIDFAAASDALLSSFLNKLMDLIGLSLTKRLLRPIIDPLLTVKL</sequence>
<dbReference type="RefSeq" id="WP_099794005.1">
    <property type="nucleotide sequence ID" value="NZ_JBHLYV010000057.1"/>
</dbReference>
<dbReference type="Proteomes" id="UP000230390">
    <property type="component" value="Unassembled WGS sequence"/>
</dbReference>